<feature type="repeat" description="ANK" evidence="3">
    <location>
        <begin position="287"/>
        <end position="319"/>
    </location>
</feature>
<feature type="domain" description="SOCS box" evidence="4">
    <location>
        <begin position="475"/>
        <end position="528"/>
    </location>
</feature>
<dbReference type="STRING" id="6265.A0A0B2VAM5"/>
<keyword evidence="6" id="KW-1185">Reference proteome</keyword>
<sequence>MSCGVGRVQQTHLQRELADKIVNYASVDELRLLIISGAKANIEVTQGLTPLHYACYKNYYDAARLLLVRGADVNATDDVGYTPLHLCAEGGHFRLMKLLLEANIEVTQGLTPLHYACYKNYYDAARLLLVRGADVNATDDVGYTPLHLCAEGGHFRLMKLLLEYMATVCHSLLVDSREMRRRIDCTEEPLRLAIKNGHYECARFLLQNGADPNTRYFSGPELSLVHPEDANFIALLLSFGGNPNVYDREGLTPLMRACRKGDAGMASAKVLIAYGADVNAVAMPQQDLRTPLHYAVLSGSTQFISFLIKHGARVNQPDGYDKPSVLDLAVLKDDPALLRIILDAGAKPNAVHTYIGSSLHLAACSVLKNQYEIMHLLLEYGADVNLWHIFPEGGMLPSPFAEYFKSHDKLDKRVVYLLLAYGAEMVMRSPLADARGQLSNIRRICALQPDIYDIMLDMGEQYERDAIDRVHVPDSFKKKLVNEASRPASLQQQCRLCIRRLLWPMCPSKVATLPVPNHLKPYLLGYAL</sequence>
<accession>A0A0B2VAM5</accession>
<dbReference type="SUPFAM" id="SSF158235">
    <property type="entry name" value="SOCS box-like"/>
    <property type="match status" value="1"/>
</dbReference>
<dbReference type="PROSITE" id="PS50088">
    <property type="entry name" value="ANK_REPEAT"/>
    <property type="match status" value="7"/>
</dbReference>
<dbReference type="PROSITE" id="PS50297">
    <property type="entry name" value="ANK_REP_REGION"/>
    <property type="match status" value="7"/>
</dbReference>
<feature type="repeat" description="ANK" evidence="3">
    <location>
        <begin position="108"/>
        <end position="140"/>
    </location>
</feature>
<organism evidence="5 6">
    <name type="scientific">Toxocara canis</name>
    <name type="common">Canine roundworm</name>
    <dbReference type="NCBI Taxonomy" id="6265"/>
    <lineage>
        <taxon>Eukaryota</taxon>
        <taxon>Metazoa</taxon>
        <taxon>Ecdysozoa</taxon>
        <taxon>Nematoda</taxon>
        <taxon>Chromadorea</taxon>
        <taxon>Rhabditida</taxon>
        <taxon>Spirurina</taxon>
        <taxon>Ascaridomorpha</taxon>
        <taxon>Ascaridoidea</taxon>
        <taxon>Toxocaridae</taxon>
        <taxon>Toxocara</taxon>
    </lineage>
</organism>
<dbReference type="EMBL" id="JPKZ01002087">
    <property type="protein sequence ID" value="KHN78558.1"/>
    <property type="molecule type" value="Genomic_DNA"/>
</dbReference>
<dbReference type="InterPro" id="IPR002110">
    <property type="entry name" value="Ankyrin_rpt"/>
</dbReference>
<dbReference type="Pfam" id="PF00023">
    <property type="entry name" value="Ank"/>
    <property type="match status" value="1"/>
</dbReference>
<dbReference type="Proteomes" id="UP000031036">
    <property type="component" value="Unassembled WGS sequence"/>
</dbReference>
<feature type="repeat" description="ANK" evidence="3">
    <location>
        <begin position="249"/>
        <end position="283"/>
    </location>
</feature>
<proteinExistence type="predicted"/>
<dbReference type="Gene3D" id="1.10.750.20">
    <property type="entry name" value="SOCS box"/>
    <property type="match status" value="1"/>
</dbReference>
<dbReference type="PANTHER" id="PTHR24178">
    <property type="entry name" value="MOLTING PROTEIN MLT-4"/>
    <property type="match status" value="1"/>
</dbReference>
<feature type="repeat" description="ANK" evidence="3">
    <location>
        <begin position="46"/>
        <end position="78"/>
    </location>
</feature>
<gene>
    <name evidence="5" type="primary">ANK2</name>
    <name evidence="5" type="ORF">Tcan_13957</name>
</gene>
<dbReference type="GO" id="GO:0035556">
    <property type="term" value="P:intracellular signal transduction"/>
    <property type="evidence" value="ECO:0007669"/>
    <property type="project" value="InterPro"/>
</dbReference>
<evidence type="ECO:0000256" key="2">
    <source>
        <dbReference type="ARBA" id="ARBA00023043"/>
    </source>
</evidence>
<dbReference type="OMA" id="VHTYIGS"/>
<evidence type="ECO:0000313" key="6">
    <source>
        <dbReference type="Proteomes" id="UP000031036"/>
    </source>
</evidence>
<dbReference type="SMART" id="SM00969">
    <property type="entry name" value="SOCS_box"/>
    <property type="match status" value="1"/>
</dbReference>
<dbReference type="CDD" id="cd03587">
    <property type="entry name" value="SOCS"/>
    <property type="match status" value="1"/>
</dbReference>
<dbReference type="PANTHER" id="PTHR24178:SF41">
    <property type="entry name" value="ANKYRIN-2 ISOFORM X1"/>
    <property type="match status" value="1"/>
</dbReference>
<dbReference type="AlphaFoldDB" id="A0A0B2VAM5"/>
<dbReference type="Gene3D" id="1.25.40.20">
    <property type="entry name" value="Ankyrin repeat-containing domain"/>
    <property type="match status" value="3"/>
</dbReference>
<dbReference type="InterPro" id="IPR036036">
    <property type="entry name" value="SOCS_box-like_dom_sf"/>
</dbReference>
<dbReference type="PRINTS" id="PR01415">
    <property type="entry name" value="ANKYRIN"/>
</dbReference>
<evidence type="ECO:0000313" key="5">
    <source>
        <dbReference type="EMBL" id="KHN78558.1"/>
    </source>
</evidence>
<dbReference type="SUPFAM" id="SSF48403">
    <property type="entry name" value="Ankyrin repeat"/>
    <property type="match status" value="2"/>
</dbReference>
<dbReference type="Pfam" id="PF07525">
    <property type="entry name" value="SOCS_box"/>
    <property type="match status" value="1"/>
</dbReference>
<protein>
    <submittedName>
        <fullName evidence="5">Ankyrin-2</fullName>
    </submittedName>
</protein>
<dbReference type="SMART" id="SM00248">
    <property type="entry name" value="ANK"/>
    <property type="match status" value="10"/>
</dbReference>
<keyword evidence="2 3" id="KW-0040">ANK repeat</keyword>
<keyword evidence="1" id="KW-0677">Repeat</keyword>
<dbReference type="PROSITE" id="PS50225">
    <property type="entry name" value="SOCS"/>
    <property type="match status" value="1"/>
</dbReference>
<feature type="repeat" description="ANK" evidence="3">
    <location>
        <begin position="141"/>
        <end position="168"/>
    </location>
</feature>
<evidence type="ECO:0000256" key="3">
    <source>
        <dbReference type="PROSITE-ProRule" id="PRU00023"/>
    </source>
</evidence>
<dbReference type="Pfam" id="PF12796">
    <property type="entry name" value="Ank_2"/>
    <property type="match status" value="2"/>
</dbReference>
<dbReference type="OrthoDB" id="366390at2759"/>
<feature type="repeat" description="ANK" evidence="3">
    <location>
        <begin position="185"/>
        <end position="217"/>
    </location>
</feature>
<evidence type="ECO:0000259" key="4">
    <source>
        <dbReference type="PROSITE" id="PS50225"/>
    </source>
</evidence>
<feature type="repeat" description="ANK" evidence="3">
    <location>
        <begin position="79"/>
        <end position="106"/>
    </location>
</feature>
<comment type="caution">
    <text evidence="5">The sequence shown here is derived from an EMBL/GenBank/DDBJ whole genome shotgun (WGS) entry which is preliminary data.</text>
</comment>
<dbReference type="Pfam" id="PF13857">
    <property type="entry name" value="Ank_5"/>
    <property type="match status" value="1"/>
</dbReference>
<dbReference type="InterPro" id="IPR001496">
    <property type="entry name" value="SOCS_box"/>
</dbReference>
<dbReference type="InterPro" id="IPR036770">
    <property type="entry name" value="Ankyrin_rpt-contain_sf"/>
</dbReference>
<reference evidence="5 6" key="1">
    <citation type="submission" date="2014-11" db="EMBL/GenBank/DDBJ databases">
        <title>Genetic blueprint of the zoonotic pathogen Toxocara canis.</title>
        <authorList>
            <person name="Zhu X.-Q."/>
            <person name="Korhonen P.K."/>
            <person name="Cai H."/>
            <person name="Young N.D."/>
            <person name="Nejsum P."/>
            <person name="von Samson-Himmelstjerna G."/>
            <person name="Boag P.R."/>
            <person name="Tan P."/>
            <person name="Li Q."/>
            <person name="Min J."/>
            <person name="Yang Y."/>
            <person name="Wang X."/>
            <person name="Fang X."/>
            <person name="Hall R.S."/>
            <person name="Hofmann A."/>
            <person name="Sternberg P.W."/>
            <person name="Jex A.R."/>
            <person name="Gasser R.B."/>
        </authorList>
    </citation>
    <scope>NUCLEOTIDE SEQUENCE [LARGE SCALE GENOMIC DNA]</scope>
    <source>
        <strain evidence="5">PN_DK_2014</strain>
    </source>
</reference>
<name>A0A0B2VAM5_TOXCA</name>
<evidence type="ECO:0000256" key="1">
    <source>
        <dbReference type="ARBA" id="ARBA00022737"/>
    </source>
</evidence>